<dbReference type="AlphaFoldDB" id="A0A9P0EYC0"/>
<dbReference type="Proteomes" id="UP001152759">
    <property type="component" value="Chromosome 2"/>
</dbReference>
<proteinExistence type="predicted"/>
<dbReference type="EMBL" id="OU963863">
    <property type="protein sequence ID" value="CAH0384292.1"/>
    <property type="molecule type" value="Genomic_DNA"/>
</dbReference>
<feature type="region of interest" description="Disordered" evidence="1">
    <location>
        <begin position="403"/>
        <end position="422"/>
    </location>
</feature>
<feature type="region of interest" description="Disordered" evidence="1">
    <location>
        <begin position="98"/>
        <end position="127"/>
    </location>
</feature>
<evidence type="ECO:0000313" key="2">
    <source>
        <dbReference type="EMBL" id="CAH0384292.1"/>
    </source>
</evidence>
<dbReference type="PANTHER" id="PTHR34153">
    <property type="entry name" value="SI:CH211-262H13.3-RELATED-RELATED"/>
    <property type="match status" value="1"/>
</dbReference>
<accession>A0A9P0EYC0</accession>
<sequence length="422" mass="46556">MTRSPLSLSHEEPTTRFWNVVLFANGDLGIAPDIWLKEQQNLCAYPRVNAYTLNSLAEKCAPPKKDWPEYKINKFYHRKISSFDKAKELFAEIDSEISGAEESAPPKQAPSTSTTAVSPPSTSPWVATNSAAKTSTVKNLTIATSGPAAKPSSDGNPTVVTSVSSATLSSDGNPTVVTSVSSATTSSDGNPTVVTSFQAYILNVPRMFRRNVVTDAFRQLIGFSFSPALVRQLIQSNISNLLANQERTEAGEIVATPSRSVPDTEPPEEILENGPLMTMSDFLKLEKKLKKSKSLRNQLRSEYKLLMRSDRGASCRSLAAASLHDTLAAKFTWKGQKTISPSQKKAFEGTQIHRLILQSVNLKFKEPFMTKAQFQDVLADWFAQAKFRFQRREKRAAARRLQMEAENEEVALPSSESEPDSD</sequence>
<feature type="compositionally biased region" description="Low complexity" evidence="1">
    <location>
        <begin position="109"/>
        <end position="127"/>
    </location>
</feature>
<dbReference type="PANTHER" id="PTHR34153:SF2">
    <property type="entry name" value="SI:CH211-262H13.3-RELATED"/>
    <property type="match status" value="1"/>
</dbReference>
<feature type="compositionally biased region" description="Low complexity" evidence="1">
    <location>
        <begin position="158"/>
        <end position="187"/>
    </location>
</feature>
<evidence type="ECO:0000313" key="3">
    <source>
        <dbReference type="Proteomes" id="UP001152759"/>
    </source>
</evidence>
<protein>
    <recommendedName>
        <fullName evidence="4">DUF4806 domain-containing protein</fullName>
    </recommendedName>
</protein>
<feature type="region of interest" description="Disordered" evidence="1">
    <location>
        <begin position="144"/>
        <end position="189"/>
    </location>
</feature>
<reference evidence="2" key="1">
    <citation type="submission" date="2021-12" db="EMBL/GenBank/DDBJ databases">
        <authorList>
            <person name="King R."/>
        </authorList>
    </citation>
    <scope>NUCLEOTIDE SEQUENCE</scope>
</reference>
<keyword evidence="3" id="KW-1185">Reference proteome</keyword>
<evidence type="ECO:0008006" key="4">
    <source>
        <dbReference type="Google" id="ProtNLM"/>
    </source>
</evidence>
<gene>
    <name evidence="2" type="ORF">BEMITA_LOCUS3641</name>
</gene>
<evidence type="ECO:0000256" key="1">
    <source>
        <dbReference type="SAM" id="MobiDB-lite"/>
    </source>
</evidence>
<organism evidence="2 3">
    <name type="scientific">Bemisia tabaci</name>
    <name type="common">Sweetpotato whitefly</name>
    <name type="synonym">Aleurodes tabaci</name>
    <dbReference type="NCBI Taxonomy" id="7038"/>
    <lineage>
        <taxon>Eukaryota</taxon>
        <taxon>Metazoa</taxon>
        <taxon>Ecdysozoa</taxon>
        <taxon>Arthropoda</taxon>
        <taxon>Hexapoda</taxon>
        <taxon>Insecta</taxon>
        <taxon>Pterygota</taxon>
        <taxon>Neoptera</taxon>
        <taxon>Paraneoptera</taxon>
        <taxon>Hemiptera</taxon>
        <taxon>Sternorrhyncha</taxon>
        <taxon>Aleyrodoidea</taxon>
        <taxon>Aleyrodidae</taxon>
        <taxon>Aleyrodinae</taxon>
        <taxon>Bemisia</taxon>
    </lineage>
</organism>
<name>A0A9P0EYC0_BEMTA</name>